<evidence type="ECO:0000313" key="3">
    <source>
        <dbReference type="EMBL" id="CAH3184927.1"/>
    </source>
</evidence>
<comment type="caution">
    <text evidence="3">The sequence shown here is derived from an EMBL/GenBank/DDBJ whole genome shotgun (WGS) entry which is preliminary data.</text>
</comment>
<sequence>MCPSSPWNTWSRWSQGDLPVGSPGKTGTQGTCGTCGKKGAKEEPGIQGSTGQKGERGDKGDNAFKFLHMFFRTVTVKKYPDTSLHVYYAGNLRIALCDKCCSRRYFTFNGAECSSPGTIDSTFYLLMG</sequence>
<dbReference type="Pfam" id="PF01391">
    <property type="entry name" value="Collagen"/>
    <property type="match status" value="1"/>
</dbReference>
<evidence type="ECO:0000259" key="2">
    <source>
        <dbReference type="Pfam" id="PF25815"/>
    </source>
</evidence>
<proteinExistence type="predicted"/>
<evidence type="ECO:0000313" key="4">
    <source>
        <dbReference type="Proteomes" id="UP001159427"/>
    </source>
</evidence>
<organism evidence="3 4">
    <name type="scientific">Porites evermanni</name>
    <dbReference type="NCBI Taxonomy" id="104178"/>
    <lineage>
        <taxon>Eukaryota</taxon>
        <taxon>Metazoa</taxon>
        <taxon>Cnidaria</taxon>
        <taxon>Anthozoa</taxon>
        <taxon>Hexacorallia</taxon>
        <taxon>Scleractinia</taxon>
        <taxon>Fungiina</taxon>
        <taxon>Poritidae</taxon>
        <taxon>Porites</taxon>
    </lineage>
</organism>
<protein>
    <recommendedName>
        <fullName evidence="2">CTHRC1 C-terminal domain-containing protein</fullName>
    </recommendedName>
</protein>
<feature type="region of interest" description="Disordered" evidence="1">
    <location>
        <begin position="1"/>
        <end position="58"/>
    </location>
</feature>
<dbReference type="EMBL" id="CALNXI010002223">
    <property type="protein sequence ID" value="CAH3184927.1"/>
    <property type="molecule type" value="Genomic_DNA"/>
</dbReference>
<reference evidence="3 4" key="1">
    <citation type="submission" date="2022-05" db="EMBL/GenBank/DDBJ databases">
        <authorList>
            <consortium name="Genoscope - CEA"/>
            <person name="William W."/>
        </authorList>
    </citation>
    <scope>NUCLEOTIDE SEQUENCE [LARGE SCALE GENOMIC DNA]</scope>
</reference>
<gene>
    <name evidence="3" type="ORF">PEVE_00015804</name>
</gene>
<feature type="compositionally biased region" description="Low complexity" evidence="1">
    <location>
        <begin position="25"/>
        <end position="37"/>
    </location>
</feature>
<feature type="compositionally biased region" description="Polar residues" evidence="1">
    <location>
        <begin position="1"/>
        <end position="14"/>
    </location>
</feature>
<dbReference type="InterPro" id="IPR057873">
    <property type="entry name" value="CTHRC1_C"/>
</dbReference>
<accession>A0ABN8RZM8</accession>
<dbReference type="InterPro" id="IPR008160">
    <property type="entry name" value="Collagen"/>
</dbReference>
<name>A0ABN8RZM8_9CNID</name>
<dbReference type="Proteomes" id="UP001159427">
    <property type="component" value="Unassembled WGS sequence"/>
</dbReference>
<dbReference type="Pfam" id="PF25815">
    <property type="entry name" value="CTHRC1_C"/>
    <property type="match status" value="1"/>
</dbReference>
<evidence type="ECO:0000256" key="1">
    <source>
        <dbReference type="SAM" id="MobiDB-lite"/>
    </source>
</evidence>
<feature type="domain" description="CTHRC1 C-terminal" evidence="2">
    <location>
        <begin position="74"/>
        <end position="125"/>
    </location>
</feature>
<keyword evidence="4" id="KW-1185">Reference proteome</keyword>